<sequence length="139" mass="14848">MEGLAVVTGIGGFVLGVLAGGLGVWGARRRTQENPAIQLNVRRGGSPGEYVLSNTGFRPAWSVVVRLKAHARSTLATVTTEEHWREIADRSEVPFVVNLGEIASAPYEAEITWYGTAQGGKLRTKTVQIQRGTPSASSS</sequence>
<evidence type="ECO:0000313" key="3">
    <source>
        <dbReference type="Proteomes" id="UP001622594"/>
    </source>
</evidence>
<keyword evidence="1" id="KW-0472">Membrane</keyword>
<dbReference type="RefSeq" id="WP_406334331.1">
    <property type="nucleotide sequence ID" value="NZ_CP108188.1"/>
</dbReference>
<gene>
    <name evidence="2" type="ORF">OG814_11770</name>
</gene>
<proteinExistence type="predicted"/>
<keyword evidence="1" id="KW-1133">Transmembrane helix</keyword>
<evidence type="ECO:0008006" key="4">
    <source>
        <dbReference type="Google" id="ProtNLM"/>
    </source>
</evidence>
<keyword evidence="3" id="KW-1185">Reference proteome</keyword>
<keyword evidence="1" id="KW-0812">Transmembrane</keyword>
<organism evidence="2 3">
    <name type="scientific">Streptomyces zaomyceticus</name>
    <dbReference type="NCBI Taxonomy" id="68286"/>
    <lineage>
        <taxon>Bacteria</taxon>
        <taxon>Bacillati</taxon>
        <taxon>Actinomycetota</taxon>
        <taxon>Actinomycetes</taxon>
        <taxon>Kitasatosporales</taxon>
        <taxon>Streptomycetaceae</taxon>
        <taxon>Streptomyces</taxon>
    </lineage>
</organism>
<accession>A0ABZ1L5Z2</accession>
<evidence type="ECO:0000256" key="1">
    <source>
        <dbReference type="SAM" id="Phobius"/>
    </source>
</evidence>
<reference evidence="2 3" key="1">
    <citation type="submission" date="2022-10" db="EMBL/GenBank/DDBJ databases">
        <title>The complete genomes of actinobacterial strains from the NBC collection.</title>
        <authorList>
            <person name="Joergensen T.S."/>
            <person name="Alvarez Arevalo M."/>
            <person name="Sterndorff E.B."/>
            <person name="Faurdal D."/>
            <person name="Vuksanovic O."/>
            <person name="Mourched A.-S."/>
            <person name="Charusanti P."/>
            <person name="Shaw S."/>
            <person name="Blin K."/>
            <person name="Weber T."/>
        </authorList>
    </citation>
    <scope>NUCLEOTIDE SEQUENCE [LARGE SCALE GENOMIC DNA]</scope>
    <source>
        <strain evidence="2 3">NBC_00123</strain>
    </source>
</reference>
<evidence type="ECO:0000313" key="2">
    <source>
        <dbReference type="EMBL" id="WTR69901.1"/>
    </source>
</evidence>
<protein>
    <recommendedName>
        <fullName evidence="4">Secreted protein</fullName>
    </recommendedName>
</protein>
<feature type="transmembrane region" description="Helical" evidence="1">
    <location>
        <begin position="6"/>
        <end position="27"/>
    </location>
</feature>
<dbReference type="Proteomes" id="UP001622594">
    <property type="component" value="Chromosome"/>
</dbReference>
<name>A0ABZ1L5Z2_9ACTN</name>
<dbReference type="EMBL" id="CP108188">
    <property type="protein sequence ID" value="WTR69901.1"/>
    <property type="molecule type" value="Genomic_DNA"/>
</dbReference>